<dbReference type="Gene3D" id="1.10.10.1710">
    <property type="entry name" value="Deoxyribodipyrimidine photolyase-related"/>
    <property type="match status" value="1"/>
</dbReference>
<dbReference type="PANTHER" id="PTHR38657:SF1">
    <property type="entry name" value="SLR1343 PROTEIN"/>
    <property type="match status" value="1"/>
</dbReference>
<dbReference type="SUPFAM" id="SSF48173">
    <property type="entry name" value="Cryptochrome/photolyase FAD-binding domain"/>
    <property type="match status" value="1"/>
</dbReference>
<dbReference type="EMBL" id="FOMB01000001">
    <property type="protein sequence ID" value="SFB97958.1"/>
    <property type="molecule type" value="Genomic_DNA"/>
</dbReference>
<evidence type="ECO:0000313" key="1">
    <source>
        <dbReference type="EMBL" id="KKC31521.1"/>
    </source>
</evidence>
<dbReference type="AlphaFoldDB" id="A0A0F5PSZ0"/>
<gene>
    <name evidence="2" type="ORF">SAMN04488059_101248</name>
    <name evidence="1" type="ORF">WH91_19005</name>
</gene>
<dbReference type="InterPro" id="IPR014729">
    <property type="entry name" value="Rossmann-like_a/b/a_fold"/>
</dbReference>
<dbReference type="Proteomes" id="UP000182258">
    <property type="component" value="Unassembled WGS sequence"/>
</dbReference>
<dbReference type="STRING" id="728005.SAMN04488059_101248"/>
<dbReference type="PANTHER" id="PTHR38657">
    <property type="entry name" value="SLR1343 PROTEIN"/>
    <property type="match status" value="1"/>
</dbReference>
<dbReference type="PATRIC" id="fig|728005.3.peg.2063"/>
<accession>A0A0F5PSZ0</accession>
<organism evidence="2 4">
    <name type="scientific">Devosia psychrophila</name>
    <dbReference type="NCBI Taxonomy" id="728005"/>
    <lineage>
        <taxon>Bacteria</taxon>
        <taxon>Pseudomonadati</taxon>
        <taxon>Pseudomonadota</taxon>
        <taxon>Alphaproteobacteria</taxon>
        <taxon>Hyphomicrobiales</taxon>
        <taxon>Devosiaceae</taxon>
        <taxon>Devosia</taxon>
    </lineage>
</organism>
<dbReference type="Gene3D" id="3.40.50.620">
    <property type="entry name" value="HUPs"/>
    <property type="match status" value="1"/>
</dbReference>
<keyword evidence="3" id="KW-1185">Reference proteome</keyword>
<dbReference type="Proteomes" id="UP000033519">
    <property type="component" value="Unassembled WGS sequence"/>
</dbReference>
<sequence>MDLVVILGDQLTLDVTALRASTPETAVVLMAEVGTETSYAWHHKQKLVLVLSAMRHFADELRQHGWMVDYVTLPNPNNTQSLDGEVLRAVGRHTVERIVTTEAAEWRVRAMQRGWAELTGLSVEIEQDDRFIASHATFDGWADGRREWTMEFFYREMRRKTGLLLDGGRQPLGGRWNFDAENRKTAKPDLFMPKPLSFPPDTITREVMELVSTQFADNPGRQERFGYAVTRADAERARAHFLDAMLPRFGDYQDAMLTSEQTLYHSVLSPYINLGLLDPLALCRAAEVEYLEGRAPLNSVEGFIRQIIGWREYMRGVYWHEMPAYRDRNALGAKLDLPWFYWDGQTEMNCLAQAIGQTLETAYAHHIQRLMITGNFAMLAGVDPFQVHEWYLAIYIDAFEWVELPNTLGMSQFGDGGLVGSKPYAASANYISKMSDYCEGCRFNPKLRHGPNACPFNALYWDFLARNRQVLAANTRMKRNYMVWDRMDPAEQSATLAHAAVVLGHLETEAKRRSGA</sequence>
<dbReference type="OrthoDB" id="5288100at2"/>
<dbReference type="GO" id="GO:0016829">
    <property type="term" value="F:lyase activity"/>
    <property type="evidence" value="ECO:0007669"/>
    <property type="project" value="UniProtKB-KW"/>
</dbReference>
<dbReference type="InterPro" id="IPR007357">
    <property type="entry name" value="PhrB-like"/>
</dbReference>
<reference evidence="1 3" key="1">
    <citation type="submission" date="2015-03" db="EMBL/GenBank/DDBJ databases">
        <authorList>
            <person name="Lepp D."/>
            <person name="Hassan Y.I."/>
            <person name="Li X.-Z."/>
            <person name="Zhou T."/>
        </authorList>
    </citation>
    <scope>NUCLEOTIDE SEQUENCE [LARGE SCALE GENOMIC DNA]</scope>
    <source>
        <strain evidence="1 3">Cr7-05</strain>
    </source>
</reference>
<dbReference type="InterPro" id="IPR052551">
    <property type="entry name" value="UV-DNA_repair_photolyase"/>
</dbReference>
<keyword evidence="2" id="KW-0456">Lyase</keyword>
<dbReference type="Pfam" id="PF04244">
    <property type="entry name" value="DPRP"/>
    <property type="match status" value="1"/>
</dbReference>
<reference evidence="2 4" key="2">
    <citation type="submission" date="2016-10" db="EMBL/GenBank/DDBJ databases">
        <authorList>
            <person name="de Groot N.N."/>
        </authorList>
    </citation>
    <scope>NUCLEOTIDE SEQUENCE [LARGE SCALE GENOMIC DNA]</scope>
    <source>
        <strain evidence="2 4">CGMCC 1.10210</strain>
    </source>
</reference>
<dbReference type="EMBL" id="LAPV01000166">
    <property type="protein sequence ID" value="KKC31521.1"/>
    <property type="molecule type" value="Genomic_DNA"/>
</dbReference>
<dbReference type="RefSeq" id="WP_046172566.1">
    <property type="nucleotide sequence ID" value="NZ_FOMB01000001.1"/>
</dbReference>
<dbReference type="Gene3D" id="1.25.40.80">
    <property type="match status" value="1"/>
</dbReference>
<evidence type="ECO:0000313" key="2">
    <source>
        <dbReference type="EMBL" id="SFB97958.1"/>
    </source>
</evidence>
<name>A0A0F5PSZ0_9HYPH</name>
<proteinExistence type="predicted"/>
<evidence type="ECO:0000313" key="4">
    <source>
        <dbReference type="Proteomes" id="UP000182258"/>
    </source>
</evidence>
<dbReference type="Gene3D" id="1.10.579.10">
    <property type="entry name" value="DNA Cyclobutane Dipyrimidine Photolyase, subunit A, domain 3"/>
    <property type="match status" value="1"/>
</dbReference>
<protein>
    <submittedName>
        <fullName evidence="1 2">Deoxyribodipyrimidine photolyase</fullName>
    </submittedName>
</protein>
<dbReference type="InterPro" id="IPR036134">
    <property type="entry name" value="Crypto/Photolyase_FAD-like_sf"/>
</dbReference>
<evidence type="ECO:0000313" key="3">
    <source>
        <dbReference type="Proteomes" id="UP000033519"/>
    </source>
</evidence>